<gene>
    <name evidence="1" type="ORF">GBF38_012834</name>
</gene>
<feature type="non-terminal residue" evidence="1">
    <location>
        <position position="856"/>
    </location>
</feature>
<sequence length="856" mass="91809">METERNTLTHPPPSVTGSAPLQDTNLSYINLQKNLKHTQLKGALFPSCIINANTPSVSTTPATSTPSAAKTSFLPKYQLKLPSTAEPESNPSPHVVDTPSGTDGRSFTSALSSSHTEQIPIVVTAYDKNSDPVSSPSMQTDVKKTTAFSSAQSQLLLPCTTATLCQTETPSMNKIASLDVVHRQFATTTVTTTSLRDFQAGLCSTSIQSSRSAGASEFKQLLRPNVPMVANLPATPTITTANKYQTCSTTITALSQDEPNPNPPLSYTQLSPASNQLNPVNRPHPSSNTPVVPYHIVPFDQMQPATQNVFHVHTADLQICLQIISDEQLALIEPQIERQTGRTLPQRHGMEAVAPEVSQNNAQSSITMESTNEGRDHQQPGQLDKSETLPTLTTEKIKPPLDVQLGKPNLPLTGPSDSTQATVSVESKPPEALGLSQRPHKFGHVNTVRDTQSITGNVMSTAASLEGVKSGRSQTSEEAHALSLNHCAEEQLLPDRRVSQSGLVSPTISQRKLSVTSLSPTAVNQNSFKREILTKESQHKLKNQDAACNAGSAIAKGEASAYHSSRLESGETPSPLQVGLSQASVAACADELSGSVSSSFIKAPSRLTPQASVYCSNPLEPTLSEALNSSKHANMGCDRATPVDSSASSQEMTPSESQDIISSAHSEKQQGQVDRPKDIPAVLTGVQSHAAGLMEGASLGGCAVQKQLETQERAGTPGQPDAKDWRPKQSQDAGETNYRCMEGQRGREEKSKGEPNCRYACLQEMTRPETLTLTIRLPIYMCLYCMIHQGLITVVKATTQVLATDFESNKALGRHTVPYGLSSYQGSLRMRRSAGTAQRCACLLQSDSDCSSFCMD</sequence>
<keyword evidence="2" id="KW-1185">Reference proteome</keyword>
<reference evidence="1" key="1">
    <citation type="submission" date="2020-04" db="EMBL/GenBank/DDBJ databases">
        <title>A chromosome-scale assembly and high-density genetic map of the yellow drum (Nibea albiflora) genome.</title>
        <authorList>
            <person name="Xu D."/>
            <person name="Zhang W."/>
            <person name="Chen R."/>
            <person name="Tan P."/>
            <person name="Wang L."/>
            <person name="Song H."/>
            <person name="Tian L."/>
            <person name="Zhu Q."/>
            <person name="Wang B."/>
        </authorList>
    </citation>
    <scope>NUCLEOTIDE SEQUENCE</scope>
    <source>
        <strain evidence="1">ZJHYS-2018</strain>
    </source>
</reference>
<evidence type="ECO:0000313" key="1">
    <source>
        <dbReference type="EMBL" id="KAG8007345.1"/>
    </source>
</evidence>
<protein>
    <submittedName>
        <fullName evidence="1">Uncharacterized protein</fullName>
    </submittedName>
</protein>
<comment type="caution">
    <text evidence="1">The sequence shown here is derived from an EMBL/GenBank/DDBJ whole genome shotgun (WGS) entry which is preliminary data.</text>
</comment>
<proteinExistence type="predicted"/>
<accession>A0ACB7EZB8</accession>
<evidence type="ECO:0000313" key="2">
    <source>
        <dbReference type="Proteomes" id="UP000805704"/>
    </source>
</evidence>
<name>A0ACB7EZB8_NIBAL</name>
<organism evidence="1 2">
    <name type="scientific">Nibea albiflora</name>
    <name type="common">Yellow drum</name>
    <name type="synonym">Corvina albiflora</name>
    <dbReference type="NCBI Taxonomy" id="240163"/>
    <lineage>
        <taxon>Eukaryota</taxon>
        <taxon>Metazoa</taxon>
        <taxon>Chordata</taxon>
        <taxon>Craniata</taxon>
        <taxon>Vertebrata</taxon>
        <taxon>Euteleostomi</taxon>
        <taxon>Actinopterygii</taxon>
        <taxon>Neopterygii</taxon>
        <taxon>Teleostei</taxon>
        <taxon>Neoteleostei</taxon>
        <taxon>Acanthomorphata</taxon>
        <taxon>Eupercaria</taxon>
        <taxon>Sciaenidae</taxon>
        <taxon>Nibea</taxon>
    </lineage>
</organism>
<dbReference type="Proteomes" id="UP000805704">
    <property type="component" value="Chromosome 2"/>
</dbReference>
<dbReference type="EMBL" id="CM024790">
    <property type="protein sequence ID" value="KAG8007345.1"/>
    <property type="molecule type" value="Genomic_DNA"/>
</dbReference>